<accession>A0A1M6ITG7</accession>
<name>A0A1M6ITG7_9BACE</name>
<proteinExistence type="predicted"/>
<protein>
    <submittedName>
        <fullName evidence="1">Uncharacterized protein</fullName>
    </submittedName>
</protein>
<dbReference type="EMBL" id="FQZN01000025">
    <property type="protein sequence ID" value="SHJ37780.1"/>
    <property type="molecule type" value="Genomic_DNA"/>
</dbReference>
<evidence type="ECO:0000313" key="2">
    <source>
        <dbReference type="Proteomes" id="UP000184192"/>
    </source>
</evidence>
<gene>
    <name evidence="1" type="ORF">SAMN05444350_12513</name>
</gene>
<dbReference type="Proteomes" id="UP000184192">
    <property type="component" value="Unassembled WGS sequence"/>
</dbReference>
<dbReference type="AlphaFoldDB" id="A0A1M6ITG7"/>
<dbReference type="RefSeq" id="WP_073314386.1">
    <property type="nucleotide sequence ID" value="NZ_FQZN01000025.1"/>
</dbReference>
<dbReference type="GeneID" id="92713643"/>
<evidence type="ECO:0000313" key="1">
    <source>
        <dbReference type="EMBL" id="SHJ37780.1"/>
    </source>
</evidence>
<reference evidence="2" key="1">
    <citation type="submission" date="2016-11" db="EMBL/GenBank/DDBJ databases">
        <authorList>
            <person name="Varghese N."/>
            <person name="Submissions S."/>
        </authorList>
    </citation>
    <scope>NUCLEOTIDE SEQUENCE [LARGE SCALE GENOMIC DNA]</scope>
    <source>
        <strain evidence="2">DSM 26884</strain>
    </source>
</reference>
<organism evidence="1 2">
    <name type="scientific">Bacteroides stercorirosoris</name>
    <dbReference type="NCBI Taxonomy" id="871324"/>
    <lineage>
        <taxon>Bacteria</taxon>
        <taxon>Pseudomonadati</taxon>
        <taxon>Bacteroidota</taxon>
        <taxon>Bacteroidia</taxon>
        <taxon>Bacteroidales</taxon>
        <taxon>Bacteroidaceae</taxon>
        <taxon>Bacteroides</taxon>
    </lineage>
</organism>
<sequence length="294" mass="32571">MPIASVTRSVKYAQKGAPGKSGRIPYPAGEYNLYTSYICTDTVTPYVLDGKYYVMNRNTTWVGQGMPSNINSPRKDVAVNGSNATWTLVEDYTAIFVEILMANFAKLASAIFSGDYMFSQQGVGADGNPTSNYEEFNTGNFVPNLLLDFATGLFKGNKVEVNGGVFKNIRSPNGSFKIDEEGNIQIIGELSTSMNGTRIEISPKTNSIKMFNQDNNEVGRISFMTEEWMGTTNYYPRVFLRRFSGNNMIDEIQTTGSSINGYSVVGSNYLEYNLGPFGLIFSENGKETKRYSNK</sequence>
<keyword evidence="2" id="KW-1185">Reference proteome</keyword>